<dbReference type="STRING" id="451379.A0A0N5ALH8"/>
<evidence type="ECO:0000313" key="3">
    <source>
        <dbReference type="WBParaSite" id="SMUV_0000539801-mRNA-1"/>
    </source>
</evidence>
<reference evidence="3" key="1">
    <citation type="submission" date="2017-02" db="UniProtKB">
        <authorList>
            <consortium name="WormBaseParasite"/>
        </authorList>
    </citation>
    <scope>IDENTIFICATION</scope>
</reference>
<dbReference type="GO" id="GO:0097363">
    <property type="term" value="F:protein O-acetylglucosaminyltransferase activity"/>
    <property type="evidence" value="ECO:0007669"/>
    <property type="project" value="TreeGrafter"/>
</dbReference>
<evidence type="ECO:0000313" key="2">
    <source>
        <dbReference type="Proteomes" id="UP000046393"/>
    </source>
</evidence>
<keyword evidence="2" id="KW-1185">Reference proteome</keyword>
<accession>A0A0N5ALH8</accession>
<sequence length="381" mass="44354">MMQVVGLVSGLLLLTFMAFILITWASASFISELRIPRSHIPFFRQTESFRERCRGDKRCEKHLRDSSKCWGYEGNCSFEDSFSYDKIKCENKNERSIKTFWEEGDFGKFKSVLSSIQPICKSTRQDGSSLNCSSHLRFCQGKNLFINLRHLKAQNSLRYRNDVIHKGDFGGNCEVFNKNLLESMADEKSYLQSWGHELSFFTPYKGFKLDRKHCDVIFERPTVLIKLDAAVNMYHHFCDFVNLYATLHVNGSFDMNINILWWDTFRNGFIDPFFGITWRAFSKHRSIELISLDGKRVCFRSVVLSLLARQRLGLYYNMPLIKGCSNSGLFEAFSEFVLHRIGIKQNGPLLDKVRITLLSRSTRYRRIINEDEVGYTLEVTV</sequence>
<name>A0A0N5ALH8_9BILA</name>
<dbReference type="Proteomes" id="UP000046393">
    <property type="component" value="Unplaced"/>
</dbReference>
<dbReference type="WBParaSite" id="SMUV_0000539801-mRNA-1">
    <property type="protein sequence ID" value="SMUV_0000539801-mRNA-1"/>
    <property type="gene ID" value="SMUV_0000539801"/>
</dbReference>
<dbReference type="InterPro" id="IPR007657">
    <property type="entry name" value="Glycosyltransferase_61"/>
</dbReference>
<protein>
    <submittedName>
        <fullName evidence="3">Uncharacterized protein</fullName>
    </submittedName>
</protein>
<proteinExistence type="predicted"/>
<keyword evidence="1" id="KW-0256">Endoplasmic reticulum</keyword>
<dbReference type="PANTHER" id="PTHR20961:SF148">
    <property type="entry name" value="EGF DOMAIN-SPECIFIC O-LINKED N-ACETYLGLUCOSAMINE TRANSFERASE"/>
    <property type="match status" value="1"/>
</dbReference>
<dbReference type="GO" id="GO:0005788">
    <property type="term" value="C:endoplasmic reticulum lumen"/>
    <property type="evidence" value="ECO:0007669"/>
    <property type="project" value="TreeGrafter"/>
</dbReference>
<dbReference type="PANTHER" id="PTHR20961">
    <property type="entry name" value="GLYCOSYLTRANSFERASE"/>
    <property type="match status" value="1"/>
</dbReference>
<evidence type="ECO:0000256" key="1">
    <source>
        <dbReference type="ARBA" id="ARBA00022824"/>
    </source>
</evidence>
<dbReference type="AlphaFoldDB" id="A0A0N5ALH8"/>
<organism evidence="2 3">
    <name type="scientific">Syphacia muris</name>
    <dbReference type="NCBI Taxonomy" id="451379"/>
    <lineage>
        <taxon>Eukaryota</taxon>
        <taxon>Metazoa</taxon>
        <taxon>Ecdysozoa</taxon>
        <taxon>Nematoda</taxon>
        <taxon>Chromadorea</taxon>
        <taxon>Rhabditida</taxon>
        <taxon>Spirurina</taxon>
        <taxon>Oxyuridomorpha</taxon>
        <taxon>Oxyuroidea</taxon>
        <taxon>Oxyuridae</taxon>
        <taxon>Syphacia</taxon>
    </lineage>
</organism>